<keyword evidence="2 4" id="KW-1133">Transmembrane helix</keyword>
<dbReference type="InterPro" id="IPR036458">
    <property type="entry name" value="Na:dicarbo_symporter_sf"/>
</dbReference>
<evidence type="ECO:0000256" key="1">
    <source>
        <dbReference type="ARBA" id="ARBA00022692"/>
    </source>
</evidence>
<dbReference type="RefSeq" id="WP_256312477.1">
    <property type="nucleotide sequence ID" value="NZ_JANGAC010000016.1"/>
</dbReference>
<keyword evidence="6" id="KW-1185">Reference proteome</keyword>
<dbReference type="EMBL" id="JANGAC010000016">
    <property type="protein sequence ID" value="MCQ4924887.1"/>
    <property type="molecule type" value="Genomic_DNA"/>
</dbReference>
<proteinExistence type="predicted"/>
<keyword evidence="1 4" id="KW-0812">Transmembrane</keyword>
<evidence type="ECO:0000313" key="5">
    <source>
        <dbReference type="EMBL" id="MCQ4924887.1"/>
    </source>
</evidence>
<dbReference type="SUPFAM" id="SSF118215">
    <property type="entry name" value="Proton glutamate symport protein"/>
    <property type="match status" value="1"/>
</dbReference>
<evidence type="ECO:0000313" key="6">
    <source>
        <dbReference type="Proteomes" id="UP001524478"/>
    </source>
</evidence>
<sequence length="59" mass="6632">MFILFIISAVIVSILIVEGIEKIGETKGYRKLNGDTLGMFYATTLFAVILTMFLLLYII</sequence>
<gene>
    <name evidence="5" type="ORF">NE686_17425</name>
</gene>
<comment type="caution">
    <text evidence="5">The sequence shown here is derived from an EMBL/GenBank/DDBJ whole genome shotgun (WGS) entry which is preliminary data.</text>
</comment>
<accession>A0ABT1SG47</accession>
<evidence type="ECO:0000256" key="4">
    <source>
        <dbReference type="SAM" id="Phobius"/>
    </source>
</evidence>
<feature type="transmembrane region" description="Helical" evidence="4">
    <location>
        <begin position="38"/>
        <end position="58"/>
    </location>
</feature>
<evidence type="ECO:0000256" key="3">
    <source>
        <dbReference type="ARBA" id="ARBA00023136"/>
    </source>
</evidence>
<reference evidence="5 6" key="1">
    <citation type="submission" date="2022-06" db="EMBL/GenBank/DDBJ databases">
        <title>Isolation of gut microbiota from human fecal samples.</title>
        <authorList>
            <person name="Pamer E.G."/>
            <person name="Barat B."/>
            <person name="Waligurski E."/>
            <person name="Medina S."/>
            <person name="Paddock L."/>
            <person name="Mostad J."/>
        </authorList>
    </citation>
    <scope>NUCLEOTIDE SEQUENCE [LARGE SCALE GENOMIC DNA]</scope>
    <source>
        <strain evidence="5 6">DFI.7.95</strain>
    </source>
</reference>
<evidence type="ECO:0000256" key="2">
    <source>
        <dbReference type="ARBA" id="ARBA00022989"/>
    </source>
</evidence>
<organism evidence="5 6">
    <name type="scientific">Tissierella carlieri</name>
    <dbReference type="NCBI Taxonomy" id="689904"/>
    <lineage>
        <taxon>Bacteria</taxon>
        <taxon>Bacillati</taxon>
        <taxon>Bacillota</taxon>
        <taxon>Tissierellia</taxon>
        <taxon>Tissierellales</taxon>
        <taxon>Tissierellaceae</taxon>
        <taxon>Tissierella</taxon>
    </lineage>
</organism>
<name>A0ABT1SG47_9FIRM</name>
<dbReference type="Proteomes" id="UP001524478">
    <property type="component" value="Unassembled WGS sequence"/>
</dbReference>
<protein>
    <submittedName>
        <fullName evidence="5">Uncharacterized protein</fullName>
    </submittedName>
</protein>
<keyword evidence="3 4" id="KW-0472">Membrane</keyword>